<evidence type="ECO:0000313" key="2">
    <source>
        <dbReference type="Proteomes" id="UP000664032"/>
    </source>
</evidence>
<gene>
    <name evidence="1" type="ORF">JR316_0013521</name>
</gene>
<proteinExistence type="predicted"/>
<reference evidence="1" key="1">
    <citation type="submission" date="2021-10" db="EMBL/GenBank/DDBJ databases">
        <title>Psilocybe cubensis genome.</title>
        <authorList>
            <person name="Mckernan K.J."/>
            <person name="Crawford S."/>
            <person name="Trippe A."/>
            <person name="Kane L.T."/>
            <person name="Mclaughlin S."/>
        </authorList>
    </citation>
    <scope>NUCLEOTIDE SEQUENCE</scope>
    <source>
        <strain evidence="1">MGC-MH-2018</strain>
    </source>
</reference>
<organism evidence="1 2">
    <name type="scientific">Psilocybe cubensis</name>
    <name type="common">Psychedelic mushroom</name>
    <name type="synonym">Stropharia cubensis</name>
    <dbReference type="NCBI Taxonomy" id="181762"/>
    <lineage>
        <taxon>Eukaryota</taxon>
        <taxon>Fungi</taxon>
        <taxon>Dikarya</taxon>
        <taxon>Basidiomycota</taxon>
        <taxon>Agaricomycotina</taxon>
        <taxon>Agaricomycetes</taxon>
        <taxon>Agaricomycetidae</taxon>
        <taxon>Agaricales</taxon>
        <taxon>Agaricineae</taxon>
        <taxon>Strophariaceae</taxon>
        <taxon>Psilocybe</taxon>
    </lineage>
</organism>
<accession>A0ACB8GEW7</accession>
<evidence type="ECO:0000313" key="1">
    <source>
        <dbReference type="EMBL" id="KAH9474171.1"/>
    </source>
</evidence>
<keyword evidence="2" id="KW-1185">Reference proteome</keyword>
<dbReference type="EMBL" id="JAFIQS020000018">
    <property type="protein sequence ID" value="KAH9474171.1"/>
    <property type="molecule type" value="Genomic_DNA"/>
</dbReference>
<comment type="caution">
    <text evidence="1">The sequence shown here is derived from an EMBL/GenBank/DDBJ whole genome shotgun (WGS) entry which is preliminary data.</text>
</comment>
<dbReference type="Proteomes" id="UP000664032">
    <property type="component" value="Unassembled WGS sequence"/>
</dbReference>
<protein>
    <submittedName>
        <fullName evidence="1">Uncharacterized protein</fullName>
    </submittedName>
</protein>
<sequence>MDGNAPVATPSRRRGTRMRVLSELEDGNLACVFPRVGHVVETVNLRLLSELEDGNDLESVFPSGGNAVESRIDWGAGNNETYAKTHRAPPIYSKAYIRSTGAARHMRSARCESPLDSPPCCGFQYAIGEWTGRGGDVVDVLWCCRGFASAAYTVEMWREVPSRCPKDAIAGLRYPKIWLSNIPGGTPVECESGTPQQAGKGIRIDAYVPYTGNVDS</sequence>
<name>A0ACB8GEW7_PSICU</name>